<accession>A0ABU0C3R6</accession>
<dbReference type="Gene3D" id="3.40.50.1980">
    <property type="entry name" value="Nitrogenase molybdenum iron protein domain"/>
    <property type="match status" value="2"/>
</dbReference>
<evidence type="ECO:0000313" key="3">
    <source>
        <dbReference type="Proteomes" id="UP001230253"/>
    </source>
</evidence>
<dbReference type="RefSeq" id="WP_307153135.1">
    <property type="nucleotide sequence ID" value="NZ_JAUSUK010000001.1"/>
</dbReference>
<dbReference type="InterPro" id="IPR051030">
    <property type="entry name" value="Vitamin_B12-ABC_binding"/>
</dbReference>
<organism evidence="2 3">
    <name type="scientific">Rhodopseudomonas julia</name>
    <dbReference type="NCBI Taxonomy" id="200617"/>
    <lineage>
        <taxon>Bacteria</taxon>
        <taxon>Pseudomonadati</taxon>
        <taxon>Pseudomonadota</taxon>
        <taxon>Alphaproteobacteria</taxon>
        <taxon>Hyphomicrobiales</taxon>
        <taxon>Nitrobacteraceae</taxon>
        <taxon>Rhodopseudomonas</taxon>
    </lineage>
</organism>
<feature type="domain" description="Fe/B12 periplasmic-binding" evidence="1">
    <location>
        <begin position="8"/>
        <end position="261"/>
    </location>
</feature>
<dbReference type="PANTHER" id="PTHR42860:SF2">
    <property type="entry name" value="BLL4160 PROTEIN"/>
    <property type="match status" value="1"/>
</dbReference>
<evidence type="ECO:0000259" key="1">
    <source>
        <dbReference type="PROSITE" id="PS50983"/>
    </source>
</evidence>
<dbReference type="PROSITE" id="PS50983">
    <property type="entry name" value="FE_B12_PBP"/>
    <property type="match status" value="1"/>
</dbReference>
<dbReference type="Proteomes" id="UP001230253">
    <property type="component" value="Unassembled WGS sequence"/>
</dbReference>
<dbReference type="EMBL" id="JAUSUK010000001">
    <property type="protein sequence ID" value="MDQ0324887.1"/>
    <property type="molecule type" value="Genomic_DNA"/>
</dbReference>
<sequence>MCAYPPERIVCLTEETVETLRLLGEDWRIVGVPQPTGRSGDLTADRTVVSGFTQADIPAILALQPDLVLTFCDIQNIIASELIWAGVPVHAFNQRNVAGILAMIRMLGAMVDAAAKADRLARSYAARIEQVRNRTSLQQRPRVYFEAWNNPLMSGAGWISDLIEIAGGQDVFAHLRAKPGAADHILTPPQILEAAPEVILASWCGKPVDLDEIRRRQGWGALAAVRDNRLTQIDASLIHQPGPLALTKGLDAIVAALHEREEIAHDVVN</sequence>
<evidence type="ECO:0000313" key="2">
    <source>
        <dbReference type="EMBL" id="MDQ0324887.1"/>
    </source>
</evidence>
<dbReference type="PANTHER" id="PTHR42860">
    <property type="entry name" value="VITAMIN B12-BINDING PROTEIN"/>
    <property type="match status" value="1"/>
</dbReference>
<dbReference type="Pfam" id="PF01497">
    <property type="entry name" value="Peripla_BP_2"/>
    <property type="match status" value="1"/>
</dbReference>
<gene>
    <name evidence="2" type="ORF">J2R99_000736</name>
</gene>
<proteinExistence type="predicted"/>
<protein>
    <submittedName>
        <fullName evidence="2">Iron complex transport system substrate-binding protein</fullName>
    </submittedName>
</protein>
<reference evidence="2 3" key="1">
    <citation type="submission" date="2023-07" db="EMBL/GenBank/DDBJ databases">
        <title>Genomic Encyclopedia of Type Strains, Phase IV (KMG-IV): sequencing the most valuable type-strain genomes for metagenomic binning, comparative biology and taxonomic classification.</title>
        <authorList>
            <person name="Goeker M."/>
        </authorList>
    </citation>
    <scope>NUCLEOTIDE SEQUENCE [LARGE SCALE GENOMIC DNA]</scope>
    <source>
        <strain evidence="2 3">DSM 11549</strain>
    </source>
</reference>
<keyword evidence="3" id="KW-1185">Reference proteome</keyword>
<dbReference type="InterPro" id="IPR002491">
    <property type="entry name" value="ABC_transptr_periplasmic_BD"/>
</dbReference>
<dbReference type="SUPFAM" id="SSF53807">
    <property type="entry name" value="Helical backbone' metal receptor"/>
    <property type="match status" value="1"/>
</dbReference>
<comment type="caution">
    <text evidence="2">The sequence shown here is derived from an EMBL/GenBank/DDBJ whole genome shotgun (WGS) entry which is preliminary data.</text>
</comment>
<name>A0ABU0C3R6_9BRAD</name>